<comment type="caution">
    <text evidence="8">The sequence shown here is derived from an EMBL/GenBank/DDBJ whole genome shotgun (WGS) entry which is preliminary data.</text>
</comment>
<keyword evidence="2" id="KW-0560">Oxidoreductase</keyword>
<feature type="compositionally biased region" description="Basic and acidic residues" evidence="4">
    <location>
        <begin position="422"/>
        <end position="441"/>
    </location>
</feature>
<dbReference type="InterPro" id="IPR011706">
    <property type="entry name" value="Cu-oxidase_C"/>
</dbReference>
<dbReference type="PANTHER" id="PTHR11709">
    <property type="entry name" value="MULTI-COPPER OXIDASE"/>
    <property type="match status" value="1"/>
</dbReference>
<dbReference type="Pfam" id="PF00394">
    <property type="entry name" value="Cu-oxidase"/>
    <property type="match status" value="1"/>
</dbReference>
<dbReference type="AlphaFoldDB" id="A0A563DHU5"/>
<accession>A0A563DHU5</accession>
<feature type="domain" description="Plastocyanin-like" evidence="6">
    <location>
        <begin position="500"/>
        <end position="613"/>
    </location>
</feature>
<feature type="compositionally biased region" description="Polar residues" evidence="4">
    <location>
        <begin position="412"/>
        <end position="421"/>
    </location>
</feature>
<protein>
    <submittedName>
        <fullName evidence="8">Copper oxidase</fullName>
    </submittedName>
</protein>
<evidence type="ECO:0000313" key="8">
    <source>
        <dbReference type="EMBL" id="TWP29828.1"/>
    </source>
</evidence>
<dbReference type="InterPro" id="IPR001117">
    <property type="entry name" value="Cu-oxidase_2nd"/>
</dbReference>
<evidence type="ECO:0000313" key="9">
    <source>
        <dbReference type="Proteomes" id="UP000319499"/>
    </source>
</evidence>
<dbReference type="PROSITE" id="PS00079">
    <property type="entry name" value="MULTICOPPER_OXIDASE1"/>
    <property type="match status" value="2"/>
</dbReference>
<feature type="domain" description="Plastocyanin-like" evidence="5">
    <location>
        <begin position="152"/>
        <end position="312"/>
    </location>
</feature>
<feature type="domain" description="Plastocyanin-like" evidence="7">
    <location>
        <begin position="35"/>
        <end position="145"/>
    </location>
</feature>
<evidence type="ECO:0000259" key="7">
    <source>
        <dbReference type="Pfam" id="PF07732"/>
    </source>
</evidence>
<dbReference type="RefSeq" id="WP_146291617.1">
    <property type="nucleotide sequence ID" value="NZ_SELH01000013.1"/>
</dbReference>
<dbReference type="Proteomes" id="UP000319499">
    <property type="component" value="Unassembled WGS sequence"/>
</dbReference>
<evidence type="ECO:0000256" key="1">
    <source>
        <dbReference type="ARBA" id="ARBA00022723"/>
    </source>
</evidence>
<dbReference type="InterPro" id="IPR033138">
    <property type="entry name" value="Cu_oxidase_CS"/>
</dbReference>
<dbReference type="CDD" id="cd13896">
    <property type="entry name" value="CuRO_3_CopA"/>
    <property type="match status" value="1"/>
</dbReference>
<gene>
    <name evidence="8" type="ORF">ETU09_02285</name>
</gene>
<dbReference type="GO" id="GO:0016491">
    <property type="term" value="F:oxidoreductase activity"/>
    <property type="evidence" value="ECO:0007669"/>
    <property type="project" value="UniProtKB-KW"/>
</dbReference>
<feature type="compositionally biased region" description="Basic and acidic residues" evidence="4">
    <location>
        <begin position="389"/>
        <end position="411"/>
    </location>
</feature>
<keyword evidence="1" id="KW-0479">Metal-binding</keyword>
<name>A0A563DHU5_9FLAO</name>
<dbReference type="PANTHER" id="PTHR11709:SF394">
    <property type="entry name" value="FI03373P-RELATED"/>
    <property type="match status" value="1"/>
</dbReference>
<evidence type="ECO:0000259" key="6">
    <source>
        <dbReference type="Pfam" id="PF07731"/>
    </source>
</evidence>
<dbReference type="InterPro" id="IPR045087">
    <property type="entry name" value="Cu-oxidase_fam"/>
</dbReference>
<dbReference type="InterPro" id="IPR002355">
    <property type="entry name" value="Cu_oxidase_Cu_BS"/>
</dbReference>
<sequence length="811" mass="93967">MKIIEKLVLINFILISITNIKAQKIVKYDLYVTDTITHIGGKKKKALAVNGQIPMPTLHFTEGDTAVISVHNKLKNKETLMHWHGLLLPNQYDGVDHLTSPPIKAGETMVYKFPIIQNGTYWYHSHTGLQEQDGLYGAFIIDKKDKIDNLPEYTVLLSDWTNSRSKGVLRRLYFHDDWAAIQKNKVQKGVTQSYSEAIAQGYLGTKLKNEWKRMTAMDVSDVYYDQVHINGKEEDFFKEYKGNKVKLRIINGGSSSYFWVQYSGGKMQVIAADGKDVHPVEVDRFIIGNGETYDVIIEIPEVDTSYELLATTEDRIRTASLWIGNGNHKQSMKRLEPLKYFEGMKMMNDMMKMNGNLDNMGMKMSYQTMDMNQVMYPEIQNLKHHDPSMHMKEKEVSKENQDMHKEEDHSSHMNMPESSHNGQHDHQSHTHMKKDFEEQSPKDQGQYSSITTMTEHEHISHSMSIDKLEKNNSQNPVTLNYSMLKSTEPTNLKEGPVREMYLELNGNMERYVWSFNNRNLSETDKIVVKKGEKLRITFVNNSMMRHPLHLHGHFFRILNGQGEYSPLKHTMDIMPMEKNVIEFEADETGDWIFHCHILYHMMSGMGRVFSTQDSTQVSRSHGGEHDWKMFSKMMGNMERLAVMNEISNKGNTGKLRIENSRWALLQAEWKLAYKDNPGYEVEARVGRYIGKMQWFMPYIGYSFSYTTAGREKNIFGQKYNKETINNLAIGFRYLLPMRVLLDASVSPVNGEFKIKLEKEDIALTPRTRLDLSLDSHLGFTTRARYIISKNFSIAAYYDSEWKWGAGLAFRY</sequence>
<dbReference type="Pfam" id="PF07731">
    <property type="entry name" value="Cu-oxidase_2"/>
    <property type="match status" value="1"/>
</dbReference>
<reference evidence="8 9" key="1">
    <citation type="submission" date="2019-02" db="EMBL/GenBank/DDBJ databases">
        <title>Apibacter muscae sp. nov.: a novel member of the house fly microbiota.</title>
        <authorList>
            <person name="Park R."/>
        </authorList>
    </citation>
    <scope>NUCLEOTIDE SEQUENCE [LARGE SCALE GENOMIC DNA]</scope>
    <source>
        <strain evidence="8 9">AL1</strain>
    </source>
</reference>
<feature type="region of interest" description="Disordered" evidence="4">
    <location>
        <begin position="389"/>
        <end position="447"/>
    </location>
</feature>
<dbReference type="SUPFAM" id="SSF49503">
    <property type="entry name" value="Cupredoxins"/>
    <property type="match status" value="3"/>
</dbReference>
<dbReference type="EMBL" id="SELH01000013">
    <property type="protein sequence ID" value="TWP29828.1"/>
    <property type="molecule type" value="Genomic_DNA"/>
</dbReference>
<organism evidence="8 9">
    <name type="scientific">Apibacter muscae</name>
    <dbReference type="NCBI Taxonomy" id="2509004"/>
    <lineage>
        <taxon>Bacteria</taxon>
        <taxon>Pseudomonadati</taxon>
        <taxon>Bacteroidota</taxon>
        <taxon>Flavobacteriia</taxon>
        <taxon>Flavobacteriales</taxon>
        <taxon>Weeksellaceae</taxon>
        <taxon>Apibacter</taxon>
    </lineage>
</organism>
<dbReference type="OrthoDB" id="9757546at2"/>
<dbReference type="Gene3D" id="2.60.40.420">
    <property type="entry name" value="Cupredoxins - blue copper proteins"/>
    <property type="match status" value="3"/>
</dbReference>
<evidence type="ECO:0000256" key="3">
    <source>
        <dbReference type="ARBA" id="ARBA00023008"/>
    </source>
</evidence>
<evidence type="ECO:0000256" key="2">
    <source>
        <dbReference type="ARBA" id="ARBA00023002"/>
    </source>
</evidence>
<evidence type="ECO:0000259" key="5">
    <source>
        <dbReference type="Pfam" id="PF00394"/>
    </source>
</evidence>
<dbReference type="GO" id="GO:0005507">
    <property type="term" value="F:copper ion binding"/>
    <property type="evidence" value="ECO:0007669"/>
    <property type="project" value="InterPro"/>
</dbReference>
<dbReference type="InterPro" id="IPR034279">
    <property type="entry name" value="CuRO_3_CopA"/>
</dbReference>
<keyword evidence="3" id="KW-0186">Copper</keyword>
<dbReference type="InterPro" id="IPR011707">
    <property type="entry name" value="Cu-oxidase-like_N"/>
</dbReference>
<proteinExistence type="predicted"/>
<dbReference type="Pfam" id="PF07732">
    <property type="entry name" value="Cu-oxidase_3"/>
    <property type="match status" value="1"/>
</dbReference>
<evidence type="ECO:0000256" key="4">
    <source>
        <dbReference type="SAM" id="MobiDB-lite"/>
    </source>
</evidence>
<keyword evidence="9" id="KW-1185">Reference proteome</keyword>
<dbReference type="InterPro" id="IPR008972">
    <property type="entry name" value="Cupredoxin"/>
</dbReference>
<dbReference type="PROSITE" id="PS00080">
    <property type="entry name" value="MULTICOPPER_OXIDASE2"/>
    <property type="match status" value="1"/>
</dbReference>